<keyword evidence="3" id="KW-1185">Reference proteome</keyword>
<protein>
    <submittedName>
        <fullName evidence="2">IS4 family transposase</fullName>
    </submittedName>
</protein>
<dbReference type="EMBL" id="JAYGIL010000075">
    <property type="protein sequence ID" value="MEA5406106.1"/>
    <property type="molecule type" value="Genomic_DNA"/>
</dbReference>
<gene>
    <name evidence="2" type="ORF">VB776_24440</name>
</gene>
<evidence type="ECO:0000313" key="3">
    <source>
        <dbReference type="Proteomes" id="UP001303899"/>
    </source>
</evidence>
<dbReference type="Proteomes" id="UP001303899">
    <property type="component" value="Unassembled WGS sequence"/>
</dbReference>
<evidence type="ECO:0000259" key="1">
    <source>
        <dbReference type="Pfam" id="PF01609"/>
    </source>
</evidence>
<dbReference type="Pfam" id="PF01609">
    <property type="entry name" value="DDE_Tnp_1"/>
    <property type="match status" value="1"/>
</dbReference>
<dbReference type="InterPro" id="IPR047658">
    <property type="entry name" value="IS4-like_transpos"/>
</dbReference>
<accession>A0ABU5SCM3</accession>
<dbReference type="RefSeq" id="WP_323699468.1">
    <property type="nucleotide sequence ID" value="NZ_JAYGIL010000075.1"/>
</dbReference>
<feature type="non-terminal residue" evidence="2">
    <location>
        <position position="356"/>
    </location>
</feature>
<comment type="caution">
    <text evidence="2">The sequence shown here is derived from an EMBL/GenBank/DDBJ whole genome shotgun (WGS) entry which is preliminary data.</text>
</comment>
<dbReference type="InterPro" id="IPR012337">
    <property type="entry name" value="RNaseH-like_sf"/>
</dbReference>
<organism evidence="2 3">
    <name type="scientific">Arcicella gelida</name>
    <dbReference type="NCBI Taxonomy" id="2984195"/>
    <lineage>
        <taxon>Bacteria</taxon>
        <taxon>Pseudomonadati</taxon>
        <taxon>Bacteroidota</taxon>
        <taxon>Cytophagia</taxon>
        <taxon>Cytophagales</taxon>
        <taxon>Flectobacillaceae</taxon>
        <taxon>Arcicella</taxon>
    </lineage>
</organism>
<dbReference type="SUPFAM" id="SSF53098">
    <property type="entry name" value="Ribonuclease H-like"/>
    <property type="match status" value="1"/>
</dbReference>
<dbReference type="InterPro" id="IPR002559">
    <property type="entry name" value="Transposase_11"/>
</dbReference>
<feature type="domain" description="Transposase IS4-like" evidence="1">
    <location>
        <begin position="143"/>
        <end position="292"/>
    </location>
</feature>
<dbReference type="NCBIfam" id="NF033591">
    <property type="entry name" value="transpos_IS4_2"/>
    <property type="match status" value="1"/>
</dbReference>
<name>A0ABU5SCM3_9BACT</name>
<proteinExistence type="predicted"/>
<sequence>MKQIIKDEIIKLLGKIPLAKNLARKKFISSFLLGLIDSRKVQFQEIAFHIESDAKVESIERTIQSFFKDYDFDYQQVCLLLSLFLPKGKFTLSIDRTEWDFGAYQCNVLMIVAQNGSIGIPLYWKLLDNKSGNSNCQNRKDLLMKLIEVIGVNRINVIIGDREFIGQEWVKFLKDNYIPYCMRVPKSHLFTLKNGNTFSIVELLENQSERYFHDCMVDGVWCNAMIKRLPSDDYLFLISDFPAKKIGAIYRKRWCIEVLFQTFKERGFDLESTHLKCPKKLSKLLVFVSIAVAICLKFGEYYHQKVQKIKTKPHGYKANSFFRKGLNVIRRGLKNPTKTFMQLWTECINIFTKWTN</sequence>
<evidence type="ECO:0000313" key="2">
    <source>
        <dbReference type="EMBL" id="MEA5406106.1"/>
    </source>
</evidence>
<reference evidence="2 3" key="1">
    <citation type="submission" date="2023-12" db="EMBL/GenBank/DDBJ databases">
        <title>Novel species of the genus Arcicella isolated from rivers.</title>
        <authorList>
            <person name="Lu H."/>
        </authorList>
    </citation>
    <scope>NUCLEOTIDE SEQUENCE [LARGE SCALE GENOMIC DNA]</scope>
    <source>
        <strain evidence="2 3">DC2W</strain>
    </source>
</reference>